<keyword evidence="2" id="KW-0812">Transmembrane</keyword>
<keyword evidence="4" id="KW-1185">Reference proteome</keyword>
<keyword evidence="2" id="KW-1133">Transmembrane helix</keyword>
<organism evidence="3 4">
    <name type="scientific">Colletotrichum paranaense</name>
    <dbReference type="NCBI Taxonomy" id="1914294"/>
    <lineage>
        <taxon>Eukaryota</taxon>
        <taxon>Fungi</taxon>
        <taxon>Dikarya</taxon>
        <taxon>Ascomycota</taxon>
        <taxon>Pezizomycotina</taxon>
        <taxon>Sordariomycetes</taxon>
        <taxon>Hypocreomycetidae</taxon>
        <taxon>Glomerellales</taxon>
        <taxon>Glomerellaceae</taxon>
        <taxon>Colletotrichum</taxon>
        <taxon>Colletotrichum acutatum species complex</taxon>
    </lineage>
</organism>
<dbReference type="EMBL" id="MOPA01000002">
    <property type="protein sequence ID" value="KAK1545029.1"/>
    <property type="molecule type" value="Genomic_DNA"/>
</dbReference>
<sequence length="170" mass="18558">MMDRCNPSARMSAENRRDRHFYIHLGAALLCSSTSPFTDSNMVHQHSAGAPQPNGTGRKTDCWLLAAGWGLGNVAGAVRSGTAHHPRRFVAYTGCGLPMLPDDSPFSWVGVAYPYLTLPWEIGGGLFLFLSVPRIRSRSGSGPLPKTNREKEGKKTQKKPLFIHQQPAGD</sequence>
<keyword evidence="2" id="KW-0472">Membrane</keyword>
<feature type="transmembrane region" description="Helical" evidence="2">
    <location>
        <begin position="106"/>
        <end position="130"/>
    </location>
</feature>
<feature type="region of interest" description="Disordered" evidence="1">
    <location>
        <begin position="137"/>
        <end position="170"/>
    </location>
</feature>
<evidence type="ECO:0000256" key="1">
    <source>
        <dbReference type="SAM" id="MobiDB-lite"/>
    </source>
</evidence>
<protein>
    <submittedName>
        <fullName evidence="3">Uncharacterized protein</fullName>
    </submittedName>
</protein>
<proteinExistence type="predicted"/>
<name>A0ABQ9SZU4_9PEZI</name>
<accession>A0ABQ9SZU4</accession>
<dbReference type="GeneID" id="85370717"/>
<reference evidence="3 4" key="1">
    <citation type="submission" date="2016-10" db="EMBL/GenBank/DDBJ databases">
        <title>The genome sequence of Colletotrichum fioriniae PJ7.</title>
        <authorList>
            <person name="Baroncelli R."/>
        </authorList>
    </citation>
    <scope>NUCLEOTIDE SEQUENCE [LARGE SCALE GENOMIC DNA]</scope>
    <source>
        <strain evidence="3 4">IMI 384185</strain>
    </source>
</reference>
<dbReference type="Proteomes" id="UP001241169">
    <property type="component" value="Unassembled WGS sequence"/>
</dbReference>
<evidence type="ECO:0000313" key="3">
    <source>
        <dbReference type="EMBL" id="KAK1545029.1"/>
    </source>
</evidence>
<feature type="transmembrane region" description="Helical" evidence="2">
    <location>
        <begin position="21"/>
        <end position="38"/>
    </location>
</feature>
<gene>
    <name evidence="3" type="ORF">CPAR01_02531</name>
</gene>
<comment type="caution">
    <text evidence="3">The sequence shown here is derived from an EMBL/GenBank/DDBJ whole genome shotgun (WGS) entry which is preliminary data.</text>
</comment>
<evidence type="ECO:0000313" key="4">
    <source>
        <dbReference type="Proteomes" id="UP001241169"/>
    </source>
</evidence>
<evidence type="ECO:0000256" key="2">
    <source>
        <dbReference type="SAM" id="Phobius"/>
    </source>
</evidence>
<dbReference type="RefSeq" id="XP_060354146.1">
    <property type="nucleotide sequence ID" value="XM_060486818.1"/>
</dbReference>